<dbReference type="InterPro" id="IPR044843">
    <property type="entry name" value="Trans_IPPS_bact-type"/>
</dbReference>
<dbReference type="SFLD" id="SFLDG01018">
    <property type="entry name" value="Squalene/Phytoene_Synthase_Lik"/>
    <property type="match status" value="1"/>
</dbReference>
<comment type="caution">
    <text evidence="1">The sequence shown here is derived from an EMBL/GenBank/DDBJ whole genome shotgun (WGS) entry which is preliminary data.</text>
</comment>
<evidence type="ECO:0000313" key="1">
    <source>
        <dbReference type="EMBL" id="ROP81259.1"/>
    </source>
</evidence>
<accession>A0A3N1KR40</accession>
<gene>
    <name evidence="1" type="ORF">EDC65_5115</name>
</gene>
<reference evidence="1 2" key="1">
    <citation type="submission" date="2018-11" db="EMBL/GenBank/DDBJ databases">
        <title>Genomic Encyclopedia of Type Strains, Phase IV (KMG-IV): sequencing the most valuable type-strain genomes for metagenomic binning, comparative biology and taxonomic classification.</title>
        <authorList>
            <person name="Goeker M."/>
        </authorList>
    </citation>
    <scope>NUCLEOTIDE SEQUENCE [LARGE SCALE GENOMIC DNA]</scope>
    <source>
        <strain evidence="1 2">DSM 5900</strain>
    </source>
</reference>
<proteinExistence type="predicted"/>
<dbReference type="NCBIfam" id="TIGR03464">
    <property type="entry name" value="HpnC"/>
    <property type="match status" value="1"/>
</dbReference>
<protein>
    <submittedName>
        <fullName evidence="1">Squalene synthase HpnC</fullName>
    </submittedName>
</protein>
<dbReference type="SFLD" id="SFLDS00005">
    <property type="entry name" value="Isoprenoid_Synthase_Type_I"/>
    <property type="match status" value="1"/>
</dbReference>
<dbReference type="RefSeq" id="WP_123695000.1">
    <property type="nucleotide sequence ID" value="NZ_AP019700.1"/>
</dbReference>
<organism evidence="1 2">
    <name type="scientific">Stella humosa</name>
    <dbReference type="NCBI Taxonomy" id="94"/>
    <lineage>
        <taxon>Bacteria</taxon>
        <taxon>Pseudomonadati</taxon>
        <taxon>Pseudomonadota</taxon>
        <taxon>Alphaproteobacteria</taxon>
        <taxon>Rhodospirillales</taxon>
        <taxon>Stellaceae</taxon>
        <taxon>Stella</taxon>
    </lineage>
</organism>
<dbReference type="GO" id="GO:0004311">
    <property type="term" value="F:geranylgeranyl diphosphate synthase activity"/>
    <property type="evidence" value="ECO:0007669"/>
    <property type="project" value="InterPro"/>
</dbReference>
<dbReference type="AlphaFoldDB" id="A0A3N1KR40"/>
<dbReference type="InterPro" id="IPR017827">
    <property type="entry name" value="HSQ_synthase_HpnC"/>
</dbReference>
<keyword evidence="2" id="KW-1185">Reference proteome</keyword>
<name>A0A3N1KR40_9PROT</name>
<dbReference type="SFLD" id="SFLDG01212">
    <property type="entry name" value="Phytoene_synthase_like"/>
    <property type="match status" value="1"/>
</dbReference>
<dbReference type="Proteomes" id="UP000278222">
    <property type="component" value="Unassembled WGS sequence"/>
</dbReference>
<evidence type="ECO:0000313" key="2">
    <source>
        <dbReference type="Proteomes" id="UP000278222"/>
    </source>
</evidence>
<dbReference type="Gene3D" id="1.10.600.10">
    <property type="entry name" value="Farnesyl Diphosphate Synthase"/>
    <property type="match status" value="1"/>
</dbReference>
<dbReference type="Pfam" id="PF00494">
    <property type="entry name" value="SQS_PSY"/>
    <property type="match status" value="1"/>
</dbReference>
<dbReference type="EMBL" id="RJKX01000018">
    <property type="protein sequence ID" value="ROP81259.1"/>
    <property type="molecule type" value="Genomic_DNA"/>
</dbReference>
<dbReference type="InterPro" id="IPR002060">
    <property type="entry name" value="Squ/phyt_synthse"/>
</dbReference>
<dbReference type="InterPro" id="IPR008949">
    <property type="entry name" value="Isoprenoid_synthase_dom_sf"/>
</dbReference>
<dbReference type="OrthoDB" id="9807580at2"/>
<sequence length="286" mass="30442">MTAAGASKTAADENFPVGSWLLPAALRPHVAAFYAFARAADDVADDPGLDAAAKLASLDRMARGLVEDGEEGVAGRLRRNLAASGVPVDHALALLDAFRQDAVQQRYDDWAGLMAYCDLSAAPVGRFLLDLHGEARSLWPAADALCAALQVLNHLQDCGRDRRDLDRVYLPLDWMAAAGAAIADLDAPSTGPGLRRVLDRCLDGTDALLDRARPLAGRLRSRRLAMETAVIQRIAERLAAALRRGDPLARRVALGKPAYLRAAAGGLARVAFDRLAPGRPVAMAAR</sequence>
<dbReference type="PANTHER" id="PTHR31480">
    <property type="entry name" value="BIFUNCTIONAL LYCOPENE CYCLASE/PHYTOENE SYNTHASE"/>
    <property type="match status" value="1"/>
</dbReference>
<dbReference type="SUPFAM" id="SSF48576">
    <property type="entry name" value="Terpenoid synthases"/>
    <property type="match status" value="1"/>
</dbReference>